<evidence type="ECO:0000256" key="7">
    <source>
        <dbReference type="SAM" id="Phobius"/>
    </source>
</evidence>
<dbReference type="GeneID" id="92931515"/>
<dbReference type="EMBL" id="CP005986">
    <property type="protein sequence ID" value="AIA55178.1"/>
    <property type="molecule type" value="Genomic_DNA"/>
</dbReference>
<feature type="transmembrane region" description="Helical" evidence="7">
    <location>
        <begin position="102"/>
        <end position="121"/>
    </location>
</feature>
<proteinExistence type="predicted"/>
<dbReference type="InterPro" id="IPR001046">
    <property type="entry name" value="NRAMP_fam"/>
</dbReference>
<evidence type="ECO:0000313" key="9">
    <source>
        <dbReference type="Proteomes" id="UP000005522"/>
    </source>
</evidence>
<dbReference type="AlphaFoldDB" id="A0A059ZUQ1"/>
<evidence type="ECO:0000256" key="6">
    <source>
        <dbReference type="ARBA" id="ARBA00023136"/>
    </source>
</evidence>
<evidence type="ECO:0000256" key="1">
    <source>
        <dbReference type="ARBA" id="ARBA00004141"/>
    </source>
</evidence>
<dbReference type="HOGENOM" id="CLU_020088_6_1_6"/>
<evidence type="ECO:0000313" key="8">
    <source>
        <dbReference type="EMBL" id="AIA55178.1"/>
    </source>
</evidence>
<dbReference type="RefSeq" id="WP_004872061.1">
    <property type="nucleotide sequence ID" value="NZ_CP005986.1"/>
</dbReference>
<gene>
    <name evidence="8" type="ORF">Acaty_c1310</name>
</gene>
<comment type="subcellular location">
    <subcellularLocation>
        <location evidence="1">Membrane</location>
        <topology evidence="1">Multi-pass membrane protein</topology>
    </subcellularLocation>
</comment>
<dbReference type="GO" id="GO:0015293">
    <property type="term" value="F:symporter activity"/>
    <property type="evidence" value="ECO:0007669"/>
    <property type="project" value="UniProtKB-KW"/>
</dbReference>
<dbReference type="GO" id="GO:0015086">
    <property type="term" value="F:cadmium ion transmembrane transporter activity"/>
    <property type="evidence" value="ECO:0007669"/>
    <property type="project" value="TreeGrafter"/>
</dbReference>
<feature type="transmembrane region" description="Helical" evidence="7">
    <location>
        <begin position="261"/>
        <end position="288"/>
    </location>
</feature>
<feature type="transmembrane region" description="Helical" evidence="7">
    <location>
        <begin position="133"/>
        <end position="152"/>
    </location>
</feature>
<dbReference type="PANTHER" id="PTHR11706">
    <property type="entry name" value="SOLUTE CARRIER PROTEIN FAMILY 11 MEMBER"/>
    <property type="match status" value="1"/>
</dbReference>
<feature type="transmembrane region" description="Helical" evidence="7">
    <location>
        <begin position="213"/>
        <end position="237"/>
    </location>
</feature>
<keyword evidence="4" id="KW-0769">Symport</keyword>
<protein>
    <submittedName>
        <fullName evidence="8">Manganese transport protein MntH</fullName>
    </submittedName>
</protein>
<evidence type="ECO:0000256" key="4">
    <source>
        <dbReference type="ARBA" id="ARBA00022847"/>
    </source>
</evidence>
<dbReference type="Pfam" id="PF01566">
    <property type="entry name" value="Nramp"/>
    <property type="match status" value="1"/>
</dbReference>
<dbReference type="KEGG" id="acz:Acaty_c1310"/>
<feature type="transmembrane region" description="Helical" evidence="7">
    <location>
        <begin position="309"/>
        <end position="328"/>
    </location>
</feature>
<dbReference type="eggNOG" id="COG1914">
    <property type="taxonomic scope" value="Bacteria"/>
</dbReference>
<feature type="transmembrane region" description="Helical" evidence="7">
    <location>
        <begin position="33"/>
        <end position="51"/>
    </location>
</feature>
<evidence type="ECO:0000256" key="2">
    <source>
        <dbReference type="ARBA" id="ARBA00022448"/>
    </source>
</evidence>
<dbReference type="GO" id="GO:0005886">
    <property type="term" value="C:plasma membrane"/>
    <property type="evidence" value="ECO:0007669"/>
    <property type="project" value="TreeGrafter"/>
</dbReference>
<keyword evidence="2" id="KW-0813">Transport</keyword>
<dbReference type="PANTHER" id="PTHR11706:SF33">
    <property type="entry name" value="NATURAL RESISTANCE-ASSOCIATED MACROPHAGE PROTEIN 2"/>
    <property type="match status" value="1"/>
</dbReference>
<keyword evidence="3 7" id="KW-0812">Transmembrane</keyword>
<organism evidence="8 9">
    <name type="scientific">Acidithiobacillus caldus (strain ATCC 51756 / DSM 8584 / KU)</name>
    <dbReference type="NCBI Taxonomy" id="637389"/>
    <lineage>
        <taxon>Bacteria</taxon>
        <taxon>Pseudomonadati</taxon>
        <taxon>Pseudomonadota</taxon>
        <taxon>Acidithiobacillia</taxon>
        <taxon>Acidithiobacillales</taxon>
        <taxon>Acidithiobacillaceae</taxon>
        <taxon>Acidithiobacillus</taxon>
    </lineage>
</organism>
<feature type="transmembrane region" description="Helical" evidence="7">
    <location>
        <begin position="172"/>
        <end position="192"/>
    </location>
</feature>
<feature type="transmembrane region" description="Helical" evidence="7">
    <location>
        <begin position="340"/>
        <end position="361"/>
    </location>
</feature>
<accession>A0A059ZUQ1</accession>
<dbReference type="GO" id="GO:0005384">
    <property type="term" value="F:manganese ion transmembrane transporter activity"/>
    <property type="evidence" value="ECO:0007669"/>
    <property type="project" value="TreeGrafter"/>
</dbReference>
<evidence type="ECO:0000256" key="5">
    <source>
        <dbReference type="ARBA" id="ARBA00022989"/>
    </source>
</evidence>
<evidence type="ECO:0000256" key="3">
    <source>
        <dbReference type="ARBA" id="ARBA00022692"/>
    </source>
</evidence>
<name>A0A059ZUQ1_ACICK</name>
<feature type="transmembrane region" description="Helical" evidence="7">
    <location>
        <begin position="370"/>
        <end position="391"/>
    </location>
</feature>
<keyword evidence="5 7" id="KW-1133">Transmembrane helix</keyword>
<feature type="transmembrane region" description="Helical" evidence="7">
    <location>
        <begin position="72"/>
        <end position="90"/>
    </location>
</feature>
<keyword evidence="6 7" id="KW-0472">Membrane</keyword>
<dbReference type="Proteomes" id="UP000005522">
    <property type="component" value="Chromosome"/>
</dbReference>
<dbReference type="GO" id="GO:0034755">
    <property type="term" value="P:iron ion transmembrane transport"/>
    <property type="evidence" value="ECO:0007669"/>
    <property type="project" value="TreeGrafter"/>
</dbReference>
<sequence length="397" mass="42388">MLGPGLVVMLADTDVGSIITAAQSGAQWGYRLLLLQFILMPILFIVQELTVRLGIFTGKGHGELIRERFGSGWAYLSVSGLTIATTGALLTEFSGMAGVSELYGLPRAVGIATAAAALLLIVWTGSYRRVERIALILGLFELVFFAIAIVSHPDIHEMGRDILQIPVADSHYMMLVAANIGAVIMPWMVFYQQSAVADKGLRPEQYREARWDTAFGAVITQAVMAAVLVAVAATIALRNPNAPLNTVQQLSEAIVPFLGSAWGYLVFSVGIVGAGMVAAIVASLAGAWGWGEVTGFRHSLEYHPREAPWFYGTYTFIVLAGALAVALVPNLVALDIAVEVMNALLLPLVLGFLVALAIYALPPEHRLRGWYLWLVVAVSILTAGLGVYGGISSIPGL</sequence>
<reference evidence="8 9" key="1">
    <citation type="journal article" date="2009" name="J. Bacteriol.">
        <title>Draft genome sequence of the extremely acidophilic bacterium Acidithiobacillus caldus ATCC 51756 reveals metabolic versatility in the genus Acidithiobacillus.</title>
        <authorList>
            <person name="Valdes J."/>
            <person name="Quatrini R."/>
            <person name="Hallberg K."/>
            <person name="Dopson M."/>
            <person name="Valenzuela P.D."/>
            <person name="Holmes D.S."/>
        </authorList>
    </citation>
    <scope>NUCLEOTIDE SEQUENCE [LARGE SCALE GENOMIC DNA]</scope>
    <source>
        <strain evidence="9">ATCC 51756 / DSM 8584 / KU</strain>
    </source>
</reference>